<organism evidence="2 3">
    <name type="scientific">Octopus sinensis</name>
    <name type="common">East Asian common octopus</name>
    <dbReference type="NCBI Taxonomy" id="2607531"/>
    <lineage>
        <taxon>Eukaryota</taxon>
        <taxon>Metazoa</taxon>
        <taxon>Spiralia</taxon>
        <taxon>Lophotrochozoa</taxon>
        <taxon>Mollusca</taxon>
        <taxon>Cephalopoda</taxon>
        <taxon>Coleoidea</taxon>
        <taxon>Octopodiformes</taxon>
        <taxon>Octopoda</taxon>
        <taxon>Incirrata</taxon>
        <taxon>Octopodidae</taxon>
        <taxon>Octopus</taxon>
    </lineage>
</organism>
<gene>
    <name evidence="3" type="primary">LOC115228811</name>
</gene>
<dbReference type="RefSeq" id="XP_029655155.1">
    <property type="nucleotide sequence ID" value="XM_029799295.1"/>
</dbReference>
<dbReference type="PANTHER" id="PTHR46068">
    <property type="entry name" value="PROTEIN CBG27172"/>
    <property type="match status" value="1"/>
</dbReference>
<dbReference type="Pfam" id="PF13358">
    <property type="entry name" value="DDE_3"/>
    <property type="match status" value="1"/>
</dbReference>
<dbReference type="PANTHER" id="PTHR46068:SF1">
    <property type="entry name" value="TRANSPOSASE IS30-LIKE HTH DOMAIN-CONTAINING PROTEIN"/>
    <property type="match status" value="1"/>
</dbReference>
<dbReference type="InterPro" id="IPR036397">
    <property type="entry name" value="RNaseH_sf"/>
</dbReference>
<dbReference type="KEGG" id="osn:115228811"/>
<sequence length="317" mass="36559">MAIESRCISQFASRGSWVRIEILAPSLRRNFSVFGPREKLISKYSTMSSQSFLIKKYSIAEHLRRGCSQRTIAKEFNVSKSFVQQVSAKIKNGLPFERPVGSGRPEKLTLAIKNAILTKYDQNLFSTLQEIANYIESEHNLRLSRSTIRNALYSFRLENRKPFKFGGGSVLAWGCISSNGVGRLVFIDGIMTAAHYVQILAQNLNQSAGEMSLTDFEFMHDNDPKHTARVTRKFLEEEKIKTINWPAQSPDLNPIEHVWAYIKFQLRNMGRLDKETLKQEVLKIWNNLPPELIRKYVLSFHKRVLEVYKTKGKHINY</sequence>
<dbReference type="GO" id="GO:0003676">
    <property type="term" value="F:nucleic acid binding"/>
    <property type="evidence" value="ECO:0007669"/>
    <property type="project" value="InterPro"/>
</dbReference>
<dbReference type="AlphaFoldDB" id="A0A6P7TZ03"/>
<name>A0A6P7TZ03_9MOLL</name>
<dbReference type="Gene3D" id="3.30.420.10">
    <property type="entry name" value="Ribonuclease H-like superfamily/Ribonuclease H"/>
    <property type="match status" value="1"/>
</dbReference>
<dbReference type="InterPro" id="IPR038717">
    <property type="entry name" value="Tc1-like_DDE_dom"/>
</dbReference>
<evidence type="ECO:0000313" key="2">
    <source>
        <dbReference type="Proteomes" id="UP000515154"/>
    </source>
</evidence>
<protein>
    <submittedName>
        <fullName evidence="3">Uncharacterized protein LOC115228811</fullName>
    </submittedName>
</protein>
<evidence type="ECO:0000259" key="1">
    <source>
        <dbReference type="Pfam" id="PF13358"/>
    </source>
</evidence>
<dbReference type="Proteomes" id="UP000515154">
    <property type="component" value="Unplaced"/>
</dbReference>
<accession>A0A6P7TZ03</accession>
<evidence type="ECO:0000313" key="3">
    <source>
        <dbReference type="RefSeq" id="XP_029655155.1"/>
    </source>
</evidence>
<reference evidence="3" key="1">
    <citation type="submission" date="2025-08" db="UniProtKB">
        <authorList>
            <consortium name="RefSeq"/>
        </authorList>
    </citation>
    <scope>IDENTIFICATION</scope>
</reference>
<proteinExistence type="predicted"/>
<dbReference type="InterPro" id="IPR009057">
    <property type="entry name" value="Homeodomain-like_sf"/>
</dbReference>
<feature type="domain" description="Tc1-like transposase DDE" evidence="1">
    <location>
        <begin position="169"/>
        <end position="272"/>
    </location>
</feature>
<dbReference type="SUPFAM" id="SSF46689">
    <property type="entry name" value="Homeodomain-like"/>
    <property type="match status" value="1"/>
</dbReference>
<keyword evidence="2" id="KW-1185">Reference proteome</keyword>